<dbReference type="InterPro" id="IPR020904">
    <property type="entry name" value="Sc_DH/Rdtase_CS"/>
</dbReference>
<gene>
    <name evidence="3" type="ORF">G7043_38350</name>
</gene>
<dbReference type="PRINTS" id="PR00081">
    <property type="entry name" value="GDHRDH"/>
</dbReference>
<evidence type="ECO:0000313" key="4">
    <source>
        <dbReference type="Proteomes" id="UP000481360"/>
    </source>
</evidence>
<dbReference type="AlphaFoldDB" id="A0A7C9RVX2"/>
<dbReference type="SUPFAM" id="SSF51735">
    <property type="entry name" value="NAD(P)-binding Rossmann-fold domains"/>
    <property type="match status" value="1"/>
</dbReference>
<keyword evidence="4" id="KW-1185">Reference proteome</keyword>
<dbReference type="EMBL" id="JAAMPJ010000014">
    <property type="protein sequence ID" value="NGY64791.1"/>
    <property type="molecule type" value="Genomic_DNA"/>
</dbReference>
<dbReference type="CDD" id="cd05233">
    <property type="entry name" value="SDR_c"/>
    <property type="match status" value="1"/>
</dbReference>
<evidence type="ECO:0000256" key="2">
    <source>
        <dbReference type="ARBA" id="ARBA00023002"/>
    </source>
</evidence>
<dbReference type="PANTHER" id="PTHR43669">
    <property type="entry name" value="5-KETO-D-GLUCONATE 5-REDUCTASE"/>
    <property type="match status" value="1"/>
</dbReference>
<comment type="similarity">
    <text evidence="1">Belongs to the short-chain dehydrogenases/reductases (SDR) family.</text>
</comment>
<comment type="caution">
    <text evidence="3">The sequence shown here is derived from an EMBL/GenBank/DDBJ whole genome shotgun (WGS) entry which is preliminary data.</text>
</comment>
<dbReference type="PANTHER" id="PTHR43669:SF3">
    <property type="entry name" value="ALCOHOL DEHYDROGENASE, PUTATIVE (AFU_ORTHOLOGUE AFUA_3G03445)-RELATED"/>
    <property type="match status" value="1"/>
</dbReference>
<accession>A0A7C9RVX2</accession>
<organism evidence="3 4">
    <name type="scientific">Lentzea alba</name>
    <dbReference type="NCBI Taxonomy" id="2714351"/>
    <lineage>
        <taxon>Bacteria</taxon>
        <taxon>Bacillati</taxon>
        <taxon>Actinomycetota</taxon>
        <taxon>Actinomycetes</taxon>
        <taxon>Pseudonocardiales</taxon>
        <taxon>Pseudonocardiaceae</taxon>
        <taxon>Lentzea</taxon>
    </lineage>
</organism>
<keyword evidence="2" id="KW-0560">Oxidoreductase</keyword>
<reference evidence="3 4" key="1">
    <citation type="submission" date="2020-03" db="EMBL/GenBank/DDBJ databases">
        <title>Isolation and identification of active actinomycetes.</title>
        <authorList>
            <person name="Sun X."/>
        </authorList>
    </citation>
    <scope>NUCLEOTIDE SEQUENCE [LARGE SCALE GENOMIC DNA]</scope>
    <source>
        <strain evidence="3 4">NEAU-D13</strain>
    </source>
</reference>
<dbReference type="Proteomes" id="UP000481360">
    <property type="component" value="Unassembled WGS sequence"/>
</dbReference>
<dbReference type="Gene3D" id="3.40.50.720">
    <property type="entry name" value="NAD(P)-binding Rossmann-like Domain"/>
    <property type="match status" value="1"/>
</dbReference>
<dbReference type="InterPro" id="IPR002347">
    <property type="entry name" value="SDR_fam"/>
</dbReference>
<evidence type="ECO:0000313" key="3">
    <source>
        <dbReference type="EMBL" id="NGY64791.1"/>
    </source>
</evidence>
<dbReference type="RefSeq" id="WP_166053615.1">
    <property type="nucleotide sequence ID" value="NZ_JAAMPJ010000014.1"/>
</dbReference>
<dbReference type="Pfam" id="PF00106">
    <property type="entry name" value="adh_short"/>
    <property type="match status" value="1"/>
</dbReference>
<name>A0A7C9RVX2_9PSEU</name>
<evidence type="ECO:0000256" key="1">
    <source>
        <dbReference type="ARBA" id="ARBA00006484"/>
    </source>
</evidence>
<dbReference type="GO" id="GO:0016491">
    <property type="term" value="F:oxidoreductase activity"/>
    <property type="evidence" value="ECO:0007669"/>
    <property type="project" value="UniProtKB-KW"/>
</dbReference>
<protein>
    <submittedName>
        <fullName evidence="3">SDR family oxidoreductase</fullName>
    </submittedName>
</protein>
<proteinExistence type="inferred from homology"/>
<dbReference type="PROSITE" id="PS00061">
    <property type="entry name" value="ADH_SHORT"/>
    <property type="match status" value="1"/>
</dbReference>
<dbReference type="InterPro" id="IPR036291">
    <property type="entry name" value="NAD(P)-bd_dom_sf"/>
</dbReference>
<sequence length="263" mass="27194">MTADTGFDLQGARVIVTGGGGGIGAAMARRFAAAGAVVVVTDVDGAAAAEVAWQIGGLAITADAASEAGVQRTIAATIEEFGAVDLYCANAGIAPEGGPEAAAASWTRAWDVNVMAHVRAAEALLPSWLERGRGRFLTTASAAGMLTMLGSAPYAVTKHGALAFAEWLSITYRHRGITVQALCPQGVRTSMLAEAGPGVRSLVEPTAISPEEAADVVVEALADDRFLVLPHPEIADAYRARAADTGRWIAGMNALQRKIEKKR</sequence>